<dbReference type="EMBL" id="JAGGNH010000002">
    <property type="protein sequence ID" value="KAJ0983187.1"/>
    <property type="molecule type" value="Genomic_DNA"/>
</dbReference>
<dbReference type="Pfam" id="PF04578">
    <property type="entry name" value="DUF594"/>
    <property type="match status" value="1"/>
</dbReference>
<dbReference type="Pfam" id="PF13968">
    <property type="entry name" value="DUF4220"/>
    <property type="match status" value="2"/>
</dbReference>
<feature type="transmembrane region" description="Helical" evidence="1">
    <location>
        <begin position="281"/>
        <end position="299"/>
    </location>
</feature>
<dbReference type="AlphaFoldDB" id="A0A9D5D2R2"/>
<comment type="caution">
    <text evidence="3">The sequence shown here is derived from an EMBL/GenBank/DDBJ whole genome shotgun (WGS) entry which is preliminary data.</text>
</comment>
<gene>
    <name evidence="3" type="ORF">J5N97_011442</name>
</gene>
<accession>A0A9D5D2R2</accession>
<evidence type="ECO:0000313" key="3">
    <source>
        <dbReference type="EMBL" id="KAJ0983187.1"/>
    </source>
</evidence>
<proteinExistence type="predicted"/>
<protein>
    <recommendedName>
        <fullName evidence="2">DUF4220 domain-containing protein</fullName>
    </recommendedName>
</protein>
<keyword evidence="1" id="KW-0812">Transmembrane</keyword>
<feature type="transmembrane region" description="Helical" evidence="1">
    <location>
        <begin position="311"/>
        <end position="333"/>
    </location>
</feature>
<dbReference type="InterPro" id="IPR025315">
    <property type="entry name" value="DUF4220"/>
</dbReference>
<feature type="domain" description="DUF4220" evidence="2">
    <location>
        <begin position="102"/>
        <end position="376"/>
    </location>
</feature>
<feature type="transmembrane region" description="Helical" evidence="1">
    <location>
        <begin position="91"/>
        <end position="110"/>
    </location>
</feature>
<dbReference type="Proteomes" id="UP001085076">
    <property type="component" value="Miscellaneous, Linkage group lg02"/>
</dbReference>
<name>A0A9D5D2R2_9LILI</name>
<keyword evidence="4" id="KW-1185">Reference proteome</keyword>
<dbReference type="InterPro" id="IPR007658">
    <property type="entry name" value="DUF594"/>
</dbReference>
<dbReference type="OrthoDB" id="1689146at2759"/>
<evidence type="ECO:0000259" key="2">
    <source>
        <dbReference type="Pfam" id="PF13968"/>
    </source>
</evidence>
<feature type="transmembrane region" description="Helical" evidence="1">
    <location>
        <begin position="47"/>
        <end position="71"/>
    </location>
</feature>
<reference evidence="3" key="1">
    <citation type="submission" date="2021-03" db="EMBL/GenBank/DDBJ databases">
        <authorList>
            <person name="Li Z."/>
            <person name="Yang C."/>
        </authorList>
    </citation>
    <scope>NUCLEOTIDE SEQUENCE</scope>
    <source>
        <strain evidence="3">Dzin_1.0</strain>
        <tissue evidence="3">Leaf</tissue>
    </source>
</reference>
<reference evidence="3" key="2">
    <citation type="journal article" date="2022" name="Hortic Res">
        <title>The genome of Dioscorea zingiberensis sheds light on the biosynthesis, origin and evolution of the medicinally important diosgenin saponins.</title>
        <authorList>
            <person name="Li Y."/>
            <person name="Tan C."/>
            <person name="Li Z."/>
            <person name="Guo J."/>
            <person name="Li S."/>
            <person name="Chen X."/>
            <person name="Wang C."/>
            <person name="Dai X."/>
            <person name="Yang H."/>
            <person name="Song W."/>
            <person name="Hou L."/>
            <person name="Xu J."/>
            <person name="Tong Z."/>
            <person name="Xu A."/>
            <person name="Yuan X."/>
            <person name="Wang W."/>
            <person name="Yang Q."/>
            <person name="Chen L."/>
            <person name="Sun Z."/>
            <person name="Wang K."/>
            <person name="Pan B."/>
            <person name="Chen J."/>
            <person name="Bao Y."/>
            <person name="Liu F."/>
            <person name="Qi X."/>
            <person name="Gang D.R."/>
            <person name="Wen J."/>
            <person name="Li J."/>
        </authorList>
    </citation>
    <scope>NUCLEOTIDE SEQUENCE</scope>
    <source>
        <strain evidence="3">Dzin_1.0</strain>
    </source>
</reference>
<evidence type="ECO:0000256" key="1">
    <source>
        <dbReference type="SAM" id="Phobius"/>
    </source>
</evidence>
<keyword evidence="1" id="KW-1133">Transmembrane helix</keyword>
<sequence length="660" mass="76022">MKFVHLSDALKIILNIWEARVLVLCSLFLQIILIFSADFRKRNVSWVLRIVLWSAYLLADVVATFALGFLAHSQDDSPHSDAAANDTLLAFWSPFSPPPTWVFTAAYVFVKALSHNTRLLVPDPLHVRHRVAQVRGRGRGPSSLRACSRLRSSMLTPPDSGPNYAKFMEAYESSKSAGLQCEISVERERHPKSVTPEDAGEDDGGLPAKDMVRWAYQFFLTFRLLIVDLILTFEHRIDSQSFFLKGRTATDAFKVVEIELSFIYDVLHTKAAVVHNLAGRLIRFTTIIFSTVALLFFIFTNKRGYNHDDVIVTYILSIGAVVLEIISIILMFLSPWTFNWLLDHKYTHLASWVFRLSRPFRKHSWSNQMAGYNLITFCREDEQYYLKKIGKIINWFGVKDSWDQLWFTKHIEVPEYLKEVIFRELKVKITSINDTESYKRFSACRGEWALRQKGYYLDLGWSVDAEFDESILLWHIATDLCYYDTDYQSQKELDIIINISRAVSDYMLYLLLELPFMLTAGIGQIRYGDTCADVKHFFGRWGPEMEVEDACESLLRVNTDYDPILVKGDRSKSVLFDACKLAQKLNKIEDQKTRWDVISHVWVEMLCFAATKCRGNSHAKQLSLGGELLTHVWLLMAHMGIGEQYRIEAGHARAKLFVDS</sequence>
<feature type="domain" description="DUF4220" evidence="2">
    <location>
        <begin position="53"/>
        <end position="95"/>
    </location>
</feature>
<feature type="transmembrane region" description="Helical" evidence="1">
    <location>
        <begin position="12"/>
        <end position="35"/>
    </location>
</feature>
<keyword evidence="1" id="KW-0472">Membrane</keyword>
<dbReference type="PANTHER" id="PTHR31325">
    <property type="entry name" value="OS01G0798800 PROTEIN-RELATED"/>
    <property type="match status" value="1"/>
</dbReference>
<evidence type="ECO:0000313" key="4">
    <source>
        <dbReference type="Proteomes" id="UP001085076"/>
    </source>
</evidence>
<organism evidence="3 4">
    <name type="scientific">Dioscorea zingiberensis</name>
    <dbReference type="NCBI Taxonomy" id="325984"/>
    <lineage>
        <taxon>Eukaryota</taxon>
        <taxon>Viridiplantae</taxon>
        <taxon>Streptophyta</taxon>
        <taxon>Embryophyta</taxon>
        <taxon>Tracheophyta</taxon>
        <taxon>Spermatophyta</taxon>
        <taxon>Magnoliopsida</taxon>
        <taxon>Liliopsida</taxon>
        <taxon>Dioscoreales</taxon>
        <taxon>Dioscoreaceae</taxon>
        <taxon>Dioscorea</taxon>
    </lineage>
</organism>
<feature type="transmembrane region" description="Helical" evidence="1">
    <location>
        <begin position="214"/>
        <end position="233"/>
    </location>
</feature>